<sequence>MAAAGDNKTFTIMNHLPKDESVKIKEYQASTCHKDAPAKTFFCKFVYCPRLEEGIFDSYLNLKVCASTGPAKTYFMLERNGVYGSTQYENVGAAANKLSIWILKSGGLQA</sequence>
<gene>
    <name evidence="1" type="ORF">AXG93_2269s1230</name>
</gene>
<proteinExistence type="predicted"/>
<dbReference type="Proteomes" id="UP000077202">
    <property type="component" value="Unassembled WGS sequence"/>
</dbReference>
<dbReference type="AlphaFoldDB" id="A0A176VK95"/>
<accession>A0A176VK95</accession>
<name>A0A176VK95_MARPO</name>
<comment type="caution">
    <text evidence="1">The sequence shown here is derived from an EMBL/GenBank/DDBJ whole genome shotgun (WGS) entry which is preliminary data.</text>
</comment>
<reference evidence="1" key="1">
    <citation type="submission" date="2016-03" db="EMBL/GenBank/DDBJ databases">
        <title>Mechanisms controlling the formation of the plant cell surface in tip-growing cells are functionally conserved among land plants.</title>
        <authorList>
            <person name="Honkanen S."/>
            <person name="Jones V.A."/>
            <person name="Morieri G."/>
            <person name="Champion C."/>
            <person name="Hetherington A.J."/>
            <person name="Kelly S."/>
            <person name="Saint-Marcoux D."/>
            <person name="Proust H."/>
            <person name="Prescott H."/>
            <person name="Dolan L."/>
        </authorList>
    </citation>
    <scope>NUCLEOTIDE SEQUENCE [LARGE SCALE GENOMIC DNA]</scope>
    <source>
        <tissue evidence="1">Whole gametophyte</tissue>
    </source>
</reference>
<protein>
    <submittedName>
        <fullName evidence="1">Uncharacterized protein</fullName>
    </submittedName>
</protein>
<evidence type="ECO:0000313" key="1">
    <source>
        <dbReference type="EMBL" id="OAE20762.1"/>
    </source>
</evidence>
<organism evidence="1 2">
    <name type="scientific">Marchantia polymorpha subsp. ruderalis</name>
    <dbReference type="NCBI Taxonomy" id="1480154"/>
    <lineage>
        <taxon>Eukaryota</taxon>
        <taxon>Viridiplantae</taxon>
        <taxon>Streptophyta</taxon>
        <taxon>Embryophyta</taxon>
        <taxon>Marchantiophyta</taxon>
        <taxon>Marchantiopsida</taxon>
        <taxon>Marchantiidae</taxon>
        <taxon>Marchantiales</taxon>
        <taxon>Marchantiaceae</taxon>
        <taxon>Marchantia</taxon>
    </lineage>
</organism>
<evidence type="ECO:0000313" key="2">
    <source>
        <dbReference type="Proteomes" id="UP000077202"/>
    </source>
</evidence>
<keyword evidence="2" id="KW-1185">Reference proteome</keyword>
<dbReference type="EMBL" id="LVLJ01003589">
    <property type="protein sequence ID" value="OAE20762.1"/>
    <property type="molecule type" value="Genomic_DNA"/>
</dbReference>